<accession>A0A6J5KW23</accession>
<name>A0A6J5KW23_9CAUD</name>
<gene>
    <name evidence="1" type="ORF">UFOVP54_136</name>
</gene>
<protein>
    <submittedName>
        <fullName evidence="1">Uncharacterized protein</fullName>
    </submittedName>
</protein>
<evidence type="ECO:0000313" key="1">
    <source>
        <dbReference type="EMBL" id="CAB4125425.1"/>
    </source>
</evidence>
<reference evidence="1" key="1">
    <citation type="submission" date="2020-04" db="EMBL/GenBank/DDBJ databases">
        <authorList>
            <person name="Chiriac C."/>
            <person name="Salcher M."/>
            <person name="Ghai R."/>
            <person name="Kavagutti S V."/>
        </authorList>
    </citation>
    <scope>NUCLEOTIDE SEQUENCE</scope>
</reference>
<sequence length="86" mass="9770">MVKQQQPYTKTFVCDVTGIKTTYTYNGSSIVNGIIKAEFDYPPGYLEAFNKKEKCQENLPKTKRLYLNPATGRDVSYARAKALKII</sequence>
<dbReference type="EMBL" id="LR796188">
    <property type="protein sequence ID" value="CAB4125425.1"/>
    <property type="molecule type" value="Genomic_DNA"/>
</dbReference>
<organism evidence="1">
    <name type="scientific">uncultured Caudovirales phage</name>
    <dbReference type="NCBI Taxonomy" id="2100421"/>
    <lineage>
        <taxon>Viruses</taxon>
        <taxon>Duplodnaviria</taxon>
        <taxon>Heunggongvirae</taxon>
        <taxon>Uroviricota</taxon>
        <taxon>Caudoviricetes</taxon>
        <taxon>Peduoviridae</taxon>
        <taxon>Maltschvirus</taxon>
        <taxon>Maltschvirus maltsch</taxon>
    </lineage>
</organism>
<proteinExistence type="predicted"/>